<dbReference type="VEuPathDB" id="FungiDB:FOC1_g10001637"/>
<gene>
    <name evidence="2" type="ORF">FOC1_g10001637</name>
</gene>
<dbReference type="HOGENOM" id="CLU_003445_0_0_1"/>
<feature type="compositionally biased region" description="Acidic residues" evidence="1">
    <location>
        <begin position="441"/>
        <end position="455"/>
    </location>
</feature>
<feature type="compositionally biased region" description="Polar residues" evidence="1">
    <location>
        <begin position="564"/>
        <end position="575"/>
    </location>
</feature>
<dbReference type="OMA" id="SCRTNDE"/>
<reference evidence="3" key="2">
    <citation type="journal article" date="2014" name="PLoS ONE">
        <title>Genome and Transcriptome Analysis of the Fungal Pathogen Fusarium oxysporum f. sp. cubense Causing Banana Vascular Wilt Disease.</title>
        <authorList>
            <person name="Guo L."/>
            <person name="Han L."/>
            <person name="Yang L."/>
            <person name="Zeng H."/>
            <person name="Fan D."/>
            <person name="Zhu Y."/>
            <person name="Feng Y."/>
            <person name="Wang G."/>
            <person name="Peng C."/>
            <person name="Jiang X."/>
            <person name="Zhou D."/>
            <person name="Ni P."/>
            <person name="Liang C."/>
            <person name="Liu L."/>
            <person name="Wang J."/>
            <person name="Mao C."/>
            <person name="Fang X."/>
            <person name="Peng M."/>
            <person name="Huang J."/>
        </authorList>
    </citation>
    <scope>NUCLEOTIDE SEQUENCE [LARGE SCALE GENOMIC DNA]</scope>
    <source>
        <strain evidence="3">race 1</strain>
    </source>
</reference>
<feature type="region of interest" description="Disordered" evidence="1">
    <location>
        <begin position="1068"/>
        <end position="1113"/>
    </location>
</feature>
<dbReference type="AlphaFoldDB" id="N4TU17"/>
<organism evidence="2 3">
    <name type="scientific">Fusarium oxysporum f. sp. cubense (strain race 1)</name>
    <name type="common">Panama disease fungus</name>
    <dbReference type="NCBI Taxonomy" id="1229664"/>
    <lineage>
        <taxon>Eukaryota</taxon>
        <taxon>Fungi</taxon>
        <taxon>Dikarya</taxon>
        <taxon>Ascomycota</taxon>
        <taxon>Pezizomycotina</taxon>
        <taxon>Sordariomycetes</taxon>
        <taxon>Hypocreomycetidae</taxon>
        <taxon>Hypocreales</taxon>
        <taxon>Nectriaceae</taxon>
        <taxon>Fusarium</taxon>
        <taxon>Fusarium oxysporum species complex</taxon>
    </lineage>
</organism>
<accession>N4TU17</accession>
<dbReference type="STRING" id="1229664.N4TU17"/>
<feature type="compositionally biased region" description="Polar residues" evidence="1">
    <location>
        <begin position="919"/>
        <end position="934"/>
    </location>
</feature>
<evidence type="ECO:0000313" key="3">
    <source>
        <dbReference type="Proteomes" id="UP000016928"/>
    </source>
</evidence>
<feature type="region of interest" description="Disordered" evidence="1">
    <location>
        <begin position="97"/>
        <end position="131"/>
    </location>
</feature>
<feature type="compositionally biased region" description="Basic and acidic residues" evidence="1">
    <location>
        <begin position="489"/>
        <end position="513"/>
    </location>
</feature>
<feature type="compositionally biased region" description="Pro residues" evidence="1">
    <location>
        <begin position="1152"/>
        <end position="1173"/>
    </location>
</feature>
<feature type="compositionally biased region" description="Basic residues" evidence="1">
    <location>
        <begin position="228"/>
        <end position="246"/>
    </location>
</feature>
<feature type="compositionally biased region" description="Low complexity" evidence="1">
    <location>
        <begin position="1130"/>
        <end position="1147"/>
    </location>
</feature>
<feature type="compositionally biased region" description="Low complexity" evidence="1">
    <location>
        <begin position="762"/>
        <end position="799"/>
    </location>
</feature>
<feature type="compositionally biased region" description="Polar residues" evidence="1">
    <location>
        <begin position="987"/>
        <end position="1000"/>
    </location>
</feature>
<dbReference type="Proteomes" id="UP000016928">
    <property type="component" value="Unassembled WGS sequence"/>
</dbReference>
<feature type="compositionally biased region" description="Polar residues" evidence="1">
    <location>
        <begin position="824"/>
        <end position="842"/>
    </location>
</feature>
<proteinExistence type="predicted"/>
<feature type="region of interest" description="Disordered" evidence="1">
    <location>
        <begin position="564"/>
        <end position="656"/>
    </location>
</feature>
<feature type="compositionally biased region" description="Polar residues" evidence="1">
    <location>
        <begin position="718"/>
        <end position="757"/>
    </location>
</feature>
<feature type="compositionally biased region" description="Polar residues" evidence="1">
    <location>
        <begin position="473"/>
        <end position="487"/>
    </location>
</feature>
<reference evidence="3" key="1">
    <citation type="submission" date="2012-09" db="EMBL/GenBank/DDBJ databases">
        <title>Genome sequencing and comparative transcriptomics of race 1 and race 4 of banana pathogen: Fusarium oxysporum f. sp. cubense.</title>
        <authorList>
            <person name="Fang X."/>
            <person name="Huang J."/>
        </authorList>
    </citation>
    <scope>NUCLEOTIDE SEQUENCE [LARGE SCALE GENOMIC DNA]</scope>
    <source>
        <strain evidence="3">race 1</strain>
    </source>
</reference>
<feature type="region of interest" description="Disordered" evidence="1">
    <location>
        <begin position="204"/>
        <end position="252"/>
    </location>
</feature>
<feature type="compositionally biased region" description="Polar residues" evidence="1">
    <location>
        <begin position="641"/>
        <end position="656"/>
    </location>
</feature>
<feature type="region of interest" description="Disordered" evidence="1">
    <location>
        <begin position="680"/>
        <end position="904"/>
    </location>
</feature>
<dbReference type="EMBL" id="KB730415">
    <property type="protein sequence ID" value="ENH66354.1"/>
    <property type="molecule type" value="Genomic_DNA"/>
</dbReference>
<feature type="compositionally biased region" description="Basic and acidic residues" evidence="1">
    <location>
        <begin position="204"/>
        <end position="227"/>
    </location>
</feature>
<evidence type="ECO:0000256" key="1">
    <source>
        <dbReference type="SAM" id="MobiDB-lite"/>
    </source>
</evidence>
<feature type="compositionally biased region" description="Basic residues" evidence="1">
    <location>
        <begin position="108"/>
        <end position="122"/>
    </location>
</feature>
<feature type="compositionally biased region" description="Polar residues" evidence="1">
    <location>
        <begin position="349"/>
        <end position="367"/>
    </location>
</feature>
<feature type="compositionally biased region" description="Low complexity" evidence="1">
    <location>
        <begin position="626"/>
        <end position="636"/>
    </location>
</feature>
<feature type="region of interest" description="Disordered" evidence="1">
    <location>
        <begin position="1130"/>
        <end position="1220"/>
    </location>
</feature>
<feature type="compositionally biased region" description="Polar residues" evidence="1">
    <location>
        <begin position="427"/>
        <end position="440"/>
    </location>
</feature>
<feature type="region of interest" description="Disordered" evidence="1">
    <location>
        <begin position="919"/>
        <end position="1048"/>
    </location>
</feature>
<dbReference type="OrthoDB" id="4835412at2759"/>
<sequence>MFQPHLVCKDGNAAFARATSTDSSRHSHVAHAREDEMKANSLNNIFNFYREFDLPANGNMGVDTSALGLIGDSPDADPDTPRRSRMKMKKRGAVLIPDRNGVFESETRKRKRGSNPRTPQKRPRIEGTRNSIHFNAVYQNRRAAKKHTIIRIPEDPAGLAHLSEKHPHQNPTFEAVVEHFGYEVIGCDDVKLIQNNKAAKEAFERGERGARDSIRVRTDSPSSERPRKNTSHAVKKSRSRRSRRKTQNSSDSHDLVAGDVYIIYWSASKQWYAGLYIPLQDPESVGIDESLEAMGLLSNIPPCYDDQAVEYLKQREAAQQRKRFGPDDEIPDSADDNSTLDLTPRSPVAGSSTDFQSAQNAETVTPNAAQEAHAAEEADATEQSEEAQKDTELEPEEAQGTQLESEKATQPPVQPDTVEDEDILMSSPENPTESATQPPNEDSEDVMMETSEDATQEPLQQKDSKSNEDNQEIILNTQEDPAENVSSPKEPEEISVEREEESFPHEAREEHLSSADLENLLLEGEDLEFQFSQSQQRDLNQNLTHTPAFETISLSRVANDVVNTKQEEISSTSPTLEKASLAQAENNSGNETRDEIQLQRSSVATESSHEKTPQPRLSYAGMGRASSLSESLSSDLVDSRPQIQPASRQGRSGTRNHNALVAQSQMSSLSQSRVISRPPIMSPLMTIPSTSTAPPISTSLQLPMMSQPPTTSQSSVPRSLTRQRPSTGLQHPVSSWPLDNSWASTTPQRSGASQSSALARRPAPSQPTVTSQSSPSSQPPATRSPTSSRPPSSSQPSTSEPLLHAPTAQERPAAQVVMSPGPAVSNSEQPNNVRPTSQTSQVLAPPRPSPVGNSSPEDAQTRSEVLRHPHAAQPKAYSQALVNSSQPSERPRATRPKVSSKPSVDIVLLNRQAVSEAWSQLVTSGQQAATNSPTHMPAAHQRHSETPPVTSAARPEAPAPRRPLPRERSSPRPPVSTTKSHGAPQAMLSQDQAPSATSQHPFIAENTPGPQPEGPAHILSRQPPARYASQPTSPALQNSPHLPPMVVPQHASRLDGHYLPNSMLAQQQAALSMSRPGSAGHAGQQPMPSPSHAVAEAYQPGSASQGHIGSQPHASPVIGMVCIEISRMESPVPTSPSSLATSSTPLSFKTPTPSPAPTLPVSTPSPAPLQYPEPPDEFVQDNITYLNREKTTKKAARLGSSHPESVGKSGNPPYLQDSDC</sequence>
<feature type="compositionally biased region" description="Low complexity" evidence="1">
    <location>
        <begin position="686"/>
        <end position="717"/>
    </location>
</feature>
<protein>
    <submittedName>
        <fullName evidence="2">Uncharacterized protein</fullName>
    </submittedName>
</protein>
<feature type="region of interest" description="Disordered" evidence="1">
    <location>
        <begin position="318"/>
        <end position="519"/>
    </location>
</feature>
<evidence type="ECO:0000313" key="2">
    <source>
        <dbReference type="EMBL" id="ENH66354.1"/>
    </source>
</evidence>
<feature type="compositionally biased region" description="Polar residues" evidence="1">
    <location>
        <begin position="1029"/>
        <end position="1040"/>
    </location>
</feature>
<name>N4TU17_FUSC1</name>